<dbReference type="Proteomes" id="UP000632740">
    <property type="component" value="Unassembled WGS sequence"/>
</dbReference>
<feature type="domain" description="AAA+ ATPase" evidence="1">
    <location>
        <begin position="34"/>
        <end position="174"/>
    </location>
</feature>
<evidence type="ECO:0000313" key="3">
    <source>
        <dbReference type="Proteomes" id="UP000632740"/>
    </source>
</evidence>
<evidence type="ECO:0000259" key="1">
    <source>
        <dbReference type="SMART" id="SM00382"/>
    </source>
</evidence>
<dbReference type="AlphaFoldDB" id="A0A919U0M0"/>
<accession>A0A919U0M0</accession>
<dbReference type="Gene3D" id="3.40.50.300">
    <property type="entry name" value="P-loop containing nucleotide triphosphate hydrolases"/>
    <property type="match status" value="1"/>
</dbReference>
<gene>
    <name evidence="2" type="ORF">Cch01nite_00080</name>
</gene>
<keyword evidence="3" id="KW-1185">Reference proteome</keyword>
<name>A0A919U0M0_9CELL</name>
<dbReference type="CDD" id="cd00009">
    <property type="entry name" value="AAA"/>
    <property type="match status" value="1"/>
</dbReference>
<dbReference type="SUPFAM" id="SSF52540">
    <property type="entry name" value="P-loop containing nucleoside triphosphate hydrolases"/>
    <property type="match status" value="1"/>
</dbReference>
<dbReference type="PANTHER" id="PTHR32204">
    <property type="entry name" value="ATPASE RAVA"/>
    <property type="match status" value="1"/>
</dbReference>
<comment type="caution">
    <text evidence="2">The sequence shown here is derived from an EMBL/GenBank/DDBJ whole genome shotgun (WGS) entry which is preliminary data.</text>
</comment>
<dbReference type="InterPro" id="IPR027417">
    <property type="entry name" value="P-loop_NTPase"/>
</dbReference>
<dbReference type="Pfam" id="PF20030">
    <property type="entry name" value="bpMoxR"/>
    <property type="match status" value="1"/>
</dbReference>
<proteinExistence type="predicted"/>
<dbReference type="EMBL" id="BONK01000001">
    <property type="protein sequence ID" value="GIG19284.1"/>
    <property type="molecule type" value="Genomic_DNA"/>
</dbReference>
<reference evidence="2" key="1">
    <citation type="submission" date="2021-01" db="EMBL/GenBank/DDBJ databases">
        <title>Whole genome shotgun sequence of Cellulomonas chitinilytica NBRC 110799.</title>
        <authorList>
            <person name="Komaki H."/>
            <person name="Tamura T."/>
        </authorList>
    </citation>
    <scope>NUCLEOTIDE SEQUENCE</scope>
    <source>
        <strain evidence="2">NBRC 110799</strain>
    </source>
</reference>
<dbReference type="InterPro" id="IPR045427">
    <property type="entry name" value="MoxR"/>
</dbReference>
<dbReference type="RefSeq" id="WP_203747043.1">
    <property type="nucleotide sequence ID" value="NZ_BONK01000001.1"/>
</dbReference>
<dbReference type="InterPro" id="IPR050513">
    <property type="entry name" value="RavA_ATPases"/>
</dbReference>
<protein>
    <recommendedName>
        <fullName evidence="1">AAA+ ATPase domain-containing protein</fullName>
    </recommendedName>
</protein>
<sequence length="378" mass="40082">MDDAARLRLAVTRACDGLVDREVLAEVVALCAVAGEHVLVIGPPGTGKSQVVRRIAGQLGGEYFEYLLGRFTEPSEVFGPVDLRRLREGVVEVETTGMLPEADVAFLDEVFLGSTAILNTLLGILNERSFRRGSTRVRVPLRVCVGASNSIPEETALAAFADRFLARVFVDPVADSRLEELLEAGWRGARADDDAAPADVAADEMLSVLDRLTRAADACDLSPVQPALATAVRRLRAAGVALTDRRAVRSQRLVAAAAVLDGRHVATTSDLWVLPLVAPTADAQATAREALADLVADGRNATLVGAAEELARGRAARADRLASSGRGLLDDVGSEAATGDARLRLEAVLREIDSAFDAEDMPEHLADVRGRLIGAVRA</sequence>
<organism evidence="2 3">
    <name type="scientific">Cellulomonas chitinilytica</name>
    <dbReference type="NCBI Taxonomy" id="398759"/>
    <lineage>
        <taxon>Bacteria</taxon>
        <taxon>Bacillati</taxon>
        <taxon>Actinomycetota</taxon>
        <taxon>Actinomycetes</taxon>
        <taxon>Micrococcales</taxon>
        <taxon>Cellulomonadaceae</taxon>
        <taxon>Cellulomonas</taxon>
    </lineage>
</organism>
<dbReference type="SMART" id="SM00382">
    <property type="entry name" value="AAA"/>
    <property type="match status" value="1"/>
</dbReference>
<dbReference type="InterPro" id="IPR003593">
    <property type="entry name" value="AAA+_ATPase"/>
</dbReference>
<evidence type="ECO:0000313" key="2">
    <source>
        <dbReference type="EMBL" id="GIG19284.1"/>
    </source>
</evidence>
<dbReference type="PANTHER" id="PTHR32204:SF0">
    <property type="entry name" value="ATPASE RAVA"/>
    <property type="match status" value="1"/>
</dbReference>